<protein>
    <submittedName>
        <fullName evidence="1">Uncharacterized protein</fullName>
    </submittedName>
</protein>
<sequence length="73" mass="8076">MIGMFWIALVTSLTAWFCYMNTSEEIPRILAMAVGTLGVGCDLVIAPWPLQLGLVLLILYWTRHVSPPPTKAS</sequence>
<name>A0ABT2MSC4_9CYAN</name>
<dbReference type="RefSeq" id="WP_368007198.1">
    <property type="nucleotide sequence ID" value="NZ_JAMXFF010000021.1"/>
</dbReference>
<proteinExistence type="predicted"/>
<evidence type="ECO:0000313" key="2">
    <source>
        <dbReference type="Proteomes" id="UP001525890"/>
    </source>
</evidence>
<dbReference type="Proteomes" id="UP001525890">
    <property type="component" value="Unassembled WGS sequence"/>
</dbReference>
<accession>A0ABT2MSC4</accession>
<reference evidence="1 2" key="1">
    <citation type="journal article" date="2022" name="Front. Microbiol.">
        <title>High genomic differentiation and limited gene flow indicate recent cryptic speciation within the genus Laspinema (cyanobacteria).</title>
        <authorList>
            <person name="Stanojkovic A."/>
            <person name="Skoupy S."/>
            <person name="Skaloud P."/>
            <person name="Dvorak P."/>
        </authorList>
    </citation>
    <scope>NUCLEOTIDE SEQUENCE [LARGE SCALE GENOMIC DNA]</scope>
    <source>
        <strain evidence="1 2">D2a</strain>
    </source>
</reference>
<dbReference type="EMBL" id="JAMXFF010000021">
    <property type="protein sequence ID" value="MCT7967628.1"/>
    <property type="molecule type" value="Genomic_DNA"/>
</dbReference>
<evidence type="ECO:0000313" key="1">
    <source>
        <dbReference type="EMBL" id="MCT7967628.1"/>
    </source>
</evidence>
<comment type="caution">
    <text evidence="1">The sequence shown here is derived from an EMBL/GenBank/DDBJ whole genome shotgun (WGS) entry which is preliminary data.</text>
</comment>
<keyword evidence="2" id="KW-1185">Reference proteome</keyword>
<organism evidence="1 2">
    <name type="scientific">Laspinema palackyanum D2a</name>
    <dbReference type="NCBI Taxonomy" id="2953684"/>
    <lineage>
        <taxon>Bacteria</taxon>
        <taxon>Bacillati</taxon>
        <taxon>Cyanobacteriota</taxon>
        <taxon>Cyanophyceae</taxon>
        <taxon>Oscillatoriophycideae</taxon>
        <taxon>Oscillatoriales</taxon>
        <taxon>Laspinemataceae</taxon>
        <taxon>Laspinema</taxon>
        <taxon>Laspinema palackyanum</taxon>
    </lineage>
</organism>
<gene>
    <name evidence="1" type="ORF">NG799_14905</name>
</gene>